<protein>
    <submittedName>
        <fullName evidence="2">Uncharacterized protein</fullName>
    </submittedName>
</protein>
<gene>
    <name evidence="2" type="ORF">OJ996_19940</name>
</gene>
<proteinExistence type="predicted"/>
<feature type="region of interest" description="Disordered" evidence="1">
    <location>
        <begin position="1"/>
        <end position="22"/>
    </location>
</feature>
<accession>A0ABT3G8S4</accession>
<evidence type="ECO:0000256" key="1">
    <source>
        <dbReference type="SAM" id="MobiDB-lite"/>
    </source>
</evidence>
<keyword evidence="3" id="KW-1185">Reference proteome</keyword>
<comment type="caution">
    <text evidence="2">The sequence shown here is derived from an EMBL/GenBank/DDBJ whole genome shotgun (WGS) entry which is preliminary data.</text>
</comment>
<reference evidence="2" key="1">
    <citation type="submission" date="2022-10" db="EMBL/GenBank/DDBJ databases">
        <title>Luteolibacter sp. GHJ8, whole genome shotgun sequencing project.</title>
        <authorList>
            <person name="Zhao G."/>
            <person name="Shen L."/>
        </authorList>
    </citation>
    <scope>NUCLEOTIDE SEQUENCE</scope>
    <source>
        <strain evidence="2">GHJ8</strain>
    </source>
</reference>
<dbReference type="Proteomes" id="UP001165653">
    <property type="component" value="Unassembled WGS sequence"/>
</dbReference>
<name>A0ABT3G8S4_9BACT</name>
<sequence>MSDRNRELSDQQTLAEPVAPKANDDLTIAEHLRLWLRSNSRDGLLVFDDGEGSSLSLAKESVDAFTEDYGALHPGDYQAKFDRDWRDDFAALGGQA</sequence>
<organism evidence="2 3">
    <name type="scientific">Luteolibacter rhizosphaerae</name>
    <dbReference type="NCBI Taxonomy" id="2989719"/>
    <lineage>
        <taxon>Bacteria</taxon>
        <taxon>Pseudomonadati</taxon>
        <taxon>Verrucomicrobiota</taxon>
        <taxon>Verrucomicrobiia</taxon>
        <taxon>Verrucomicrobiales</taxon>
        <taxon>Verrucomicrobiaceae</taxon>
        <taxon>Luteolibacter</taxon>
    </lineage>
</organism>
<evidence type="ECO:0000313" key="2">
    <source>
        <dbReference type="EMBL" id="MCW1915869.1"/>
    </source>
</evidence>
<evidence type="ECO:0000313" key="3">
    <source>
        <dbReference type="Proteomes" id="UP001165653"/>
    </source>
</evidence>
<dbReference type="RefSeq" id="WP_264515431.1">
    <property type="nucleotide sequence ID" value="NZ_JAPDDR010000011.1"/>
</dbReference>
<dbReference type="EMBL" id="JAPDDR010000011">
    <property type="protein sequence ID" value="MCW1915869.1"/>
    <property type="molecule type" value="Genomic_DNA"/>
</dbReference>